<gene>
    <name evidence="2" type="ORF">E2C01_080413</name>
</gene>
<feature type="compositionally biased region" description="Polar residues" evidence="1">
    <location>
        <begin position="58"/>
        <end position="69"/>
    </location>
</feature>
<organism evidence="2 3">
    <name type="scientific">Portunus trituberculatus</name>
    <name type="common">Swimming crab</name>
    <name type="synonym">Neptunus trituberculatus</name>
    <dbReference type="NCBI Taxonomy" id="210409"/>
    <lineage>
        <taxon>Eukaryota</taxon>
        <taxon>Metazoa</taxon>
        <taxon>Ecdysozoa</taxon>
        <taxon>Arthropoda</taxon>
        <taxon>Crustacea</taxon>
        <taxon>Multicrustacea</taxon>
        <taxon>Malacostraca</taxon>
        <taxon>Eumalacostraca</taxon>
        <taxon>Eucarida</taxon>
        <taxon>Decapoda</taxon>
        <taxon>Pleocyemata</taxon>
        <taxon>Brachyura</taxon>
        <taxon>Eubrachyura</taxon>
        <taxon>Portunoidea</taxon>
        <taxon>Portunidae</taxon>
        <taxon>Portuninae</taxon>
        <taxon>Portunus</taxon>
    </lineage>
</organism>
<keyword evidence="3" id="KW-1185">Reference proteome</keyword>
<comment type="caution">
    <text evidence="2">The sequence shown here is derived from an EMBL/GenBank/DDBJ whole genome shotgun (WGS) entry which is preliminary data.</text>
</comment>
<proteinExistence type="predicted"/>
<protein>
    <submittedName>
        <fullName evidence="2">Uncharacterized protein</fullName>
    </submittedName>
</protein>
<dbReference type="AlphaFoldDB" id="A0A5B7IJN6"/>
<feature type="region of interest" description="Disordered" evidence="1">
    <location>
        <begin position="1"/>
        <end position="76"/>
    </location>
</feature>
<feature type="compositionally biased region" description="Low complexity" evidence="1">
    <location>
        <begin position="12"/>
        <end position="25"/>
    </location>
</feature>
<name>A0A5B7IJN6_PORTR</name>
<reference evidence="2 3" key="1">
    <citation type="submission" date="2019-05" db="EMBL/GenBank/DDBJ databases">
        <title>Another draft genome of Portunus trituberculatus and its Hox gene families provides insights of decapod evolution.</title>
        <authorList>
            <person name="Jeong J.-H."/>
            <person name="Song I."/>
            <person name="Kim S."/>
            <person name="Choi T."/>
            <person name="Kim D."/>
            <person name="Ryu S."/>
            <person name="Kim W."/>
        </authorList>
    </citation>
    <scope>NUCLEOTIDE SEQUENCE [LARGE SCALE GENOMIC DNA]</scope>
    <source>
        <tissue evidence="2">Muscle</tissue>
    </source>
</reference>
<sequence>MLRIPQSPGQRSSLTSPSVSSPPTLRFYTSKKSTRRAGTSPSEPPPGRNPKQRRESQSIHGSGHNNKSRALSRDAS</sequence>
<dbReference type="Proteomes" id="UP000324222">
    <property type="component" value="Unassembled WGS sequence"/>
</dbReference>
<evidence type="ECO:0000256" key="1">
    <source>
        <dbReference type="SAM" id="MobiDB-lite"/>
    </source>
</evidence>
<accession>A0A5B7IJN6</accession>
<evidence type="ECO:0000313" key="3">
    <source>
        <dbReference type="Proteomes" id="UP000324222"/>
    </source>
</evidence>
<dbReference type="EMBL" id="VSRR010069031">
    <property type="protein sequence ID" value="MPC85631.1"/>
    <property type="molecule type" value="Genomic_DNA"/>
</dbReference>
<evidence type="ECO:0000313" key="2">
    <source>
        <dbReference type="EMBL" id="MPC85631.1"/>
    </source>
</evidence>